<gene>
    <name evidence="3" type="ORF">I5M32_12420</name>
</gene>
<dbReference type="PANTHER" id="PTHR11851">
    <property type="entry name" value="METALLOPROTEASE"/>
    <property type="match status" value="1"/>
</dbReference>
<proteinExistence type="predicted"/>
<accession>A0ABS1BLI8</accession>
<organism evidence="3 4">
    <name type="scientific">Pedobacter segetis</name>
    <dbReference type="NCBI Taxonomy" id="2793069"/>
    <lineage>
        <taxon>Bacteria</taxon>
        <taxon>Pseudomonadati</taxon>
        <taxon>Bacteroidota</taxon>
        <taxon>Sphingobacteriia</taxon>
        <taxon>Sphingobacteriales</taxon>
        <taxon>Sphingobacteriaceae</taxon>
        <taxon>Pedobacter</taxon>
    </lineage>
</organism>
<dbReference type="InterPro" id="IPR011765">
    <property type="entry name" value="Pept_M16_N"/>
</dbReference>
<evidence type="ECO:0000313" key="4">
    <source>
        <dbReference type="Proteomes" id="UP000660024"/>
    </source>
</evidence>
<comment type="caution">
    <text evidence="3">The sequence shown here is derived from an EMBL/GenBank/DDBJ whole genome shotgun (WGS) entry which is preliminary data.</text>
</comment>
<dbReference type="Gene3D" id="3.30.830.10">
    <property type="entry name" value="Metalloenzyme, LuxS/M16 peptidase-like"/>
    <property type="match status" value="2"/>
</dbReference>
<sequence length="464" mass="51439">MKKILSITMLVALIVTAPIKKSNAQAAFKVPAYEKTTLKNGLTIYLMEQHEVPTISVSMVIPAGAIYDGDKNGLASFTADGLQYGTKNFSKSQIEEQLDFLGASLNTYSSKEFAGLSAKFAKTDQDRVFPIIKEVLLYPVFDAKEFEKEKTRALQNLIRAKESPRNVINDYWDKFIYGDHPYANPVGGKSSTLKNITIDDLKSFYQKNYIPNGSAIAIVGDFNTKTMKDKISNLFKDWKKGEGNSLKITTPEPLPNKARVLLVDKEDARETTLLIGGKGIKRNNPDYVAIQVINTVLGGRFTSWLNDELRVNSGLTYGARSGFAPLKNAGTFSVSTFTATKTTQPTIDKTLGVLKKIHEKGIDDETLASAKNYINGQFPPDYETSGQLAGLLTQMFWYGFDESYVNNFQANVNSLTSAKAKEIIAKYFPDENLQFLFIGKAADIKNIVEKYGTLSEKDIKADGF</sequence>
<dbReference type="Proteomes" id="UP000660024">
    <property type="component" value="Unassembled WGS sequence"/>
</dbReference>
<dbReference type="InterPro" id="IPR011249">
    <property type="entry name" value="Metalloenz_LuxS/M16"/>
</dbReference>
<dbReference type="Pfam" id="PF00675">
    <property type="entry name" value="Peptidase_M16"/>
    <property type="match status" value="1"/>
</dbReference>
<evidence type="ECO:0000259" key="2">
    <source>
        <dbReference type="Pfam" id="PF05193"/>
    </source>
</evidence>
<dbReference type="SUPFAM" id="SSF63411">
    <property type="entry name" value="LuxS/MPP-like metallohydrolase"/>
    <property type="match status" value="2"/>
</dbReference>
<protein>
    <submittedName>
        <fullName evidence="3">Insulinase family protein</fullName>
    </submittedName>
</protein>
<dbReference type="PANTHER" id="PTHR11851:SF224">
    <property type="entry name" value="PROCESSING PROTEASE"/>
    <property type="match status" value="1"/>
</dbReference>
<dbReference type="InterPro" id="IPR050361">
    <property type="entry name" value="MPP/UQCRC_Complex"/>
</dbReference>
<dbReference type="RefSeq" id="WP_200586851.1">
    <property type="nucleotide sequence ID" value="NZ_JAEHFY010000017.1"/>
</dbReference>
<dbReference type="InterPro" id="IPR007863">
    <property type="entry name" value="Peptidase_M16_C"/>
</dbReference>
<dbReference type="EMBL" id="JAEHFY010000017">
    <property type="protein sequence ID" value="MBK0383765.1"/>
    <property type="molecule type" value="Genomic_DNA"/>
</dbReference>
<feature type="domain" description="Peptidase M16 C-terminal" evidence="2">
    <location>
        <begin position="195"/>
        <end position="372"/>
    </location>
</feature>
<name>A0ABS1BLI8_9SPHI</name>
<reference evidence="3 4" key="1">
    <citation type="submission" date="2020-12" db="EMBL/GenBank/DDBJ databases">
        <title>Bacterial novel species Pedobacter sp. SD-b isolated from soil.</title>
        <authorList>
            <person name="Jung H.-Y."/>
        </authorList>
    </citation>
    <scope>NUCLEOTIDE SEQUENCE [LARGE SCALE GENOMIC DNA]</scope>
    <source>
        <strain evidence="3 4">SD-b</strain>
    </source>
</reference>
<feature type="domain" description="Peptidase M16 N-terminal" evidence="1">
    <location>
        <begin position="48"/>
        <end position="187"/>
    </location>
</feature>
<evidence type="ECO:0000313" key="3">
    <source>
        <dbReference type="EMBL" id="MBK0383765.1"/>
    </source>
</evidence>
<evidence type="ECO:0000259" key="1">
    <source>
        <dbReference type="Pfam" id="PF00675"/>
    </source>
</evidence>
<keyword evidence="4" id="KW-1185">Reference proteome</keyword>
<dbReference type="Pfam" id="PF05193">
    <property type="entry name" value="Peptidase_M16_C"/>
    <property type="match status" value="1"/>
</dbReference>